<sequence>MPDRKQYRTPIFDAVKKYISDGVIPFHVPGHKQGKGLAELCEYVGENALAMDLTCMPDLDNICNPRGVIREAEDLAAEAYGADRAFFLVNGTTSGIQAMIMTVCQPGDKIIIPRNAHKSALGGLILSGAIPVYIEPELNEDFGISMGVTPEKVRRALETNPDVKALFVIHPNYYGTTSDLARLVEIAHDYEVPVIADEAHGAHFKFHPSLPQSAMEAGADLVASSTHKLAGSMTQSSILLVKEGLVSAQRVKAVLNLSQTTSPSYLLLSSLDVARKQMATRGRELLERTLEITCWIREQLSQIEGLQLLTEEIVGKPGCHDFDPTKITINVQGLGLSGYEMENILRQQYRIQVELSDLYNVIILTSIGDTWEKAKRLVNAFRDIAGKRSLKNVIKYCPPLPPLPEVAVSPREAFYSQTKMIPLYEAEGEISAEAIMAYPPGIPLICPGEIITREIIDYVNILKQEHADLQGTEDPEINQIKVLKPGLALLKPSEEMAGSLG</sequence>
<comment type="caution">
    <text evidence="7">The sequence shown here is derived from an EMBL/GenBank/DDBJ whole genome shotgun (WGS) entry which is preliminary data.</text>
</comment>
<dbReference type="Pfam" id="PF03711">
    <property type="entry name" value="OKR_DC_1_C"/>
    <property type="match status" value="1"/>
</dbReference>
<keyword evidence="8" id="KW-1185">Reference proteome</keyword>
<dbReference type="GO" id="GO:0016831">
    <property type="term" value="F:carboxy-lyase activity"/>
    <property type="evidence" value="ECO:0007669"/>
    <property type="project" value="UniProtKB-KW"/>
</dbReference>
<evidence type="ECO:0000259" key="6">
    <source>
        <dbReference type="PROSITE" id="PS00703"/>
    </source>
</evidence>
<dbReference type="RefSeq" id="WP_088553483.1">
    <property type="nucleotide sequence ID" value="NZ_BDGJ01000043.1"/>
</dbReference>
<dbReference type="AlphaFoldDB" id="A0A1Z5HRA3"/>
<name>A0A1Z5HRA3_9FIRM</name>
<dbReference type="SUPFAM" id="SSF53383">
    <property type="entry name" value="PLP-dependent transferases"/>
    <property type="match status" value="1"/>
</dbReference>
<dbReference type="Proteomes" id="UP000197032">
    <property type="component" value="Unassembled WGS sequence"/>
</dbReference>
<evidence type="ECO:0000256" key="4">
    <source>
        <dbReference type="ARBA" id="ARBA00022898"/>
    </source>
</evidence>
<dbReference type="InterPro" id="IPR000310">
    <property type="entry name" value="Orn/Lys/Arg_deCO2ase_major_dom"/>
</dbReference>
<dbReference type="InterPro" id="IPR052357">
    <property type="entry name" value="Orn_Lys_Arg_decarboxylase-I"/>
</dbReference>
<keyword evidence="4" id="KW-0663">Pyridoxal phosphate</keyword>
<dbReference type="InterPro" id="IPR008286">
    <property type="entry name" value="Prn/Lys/Arg_de-COase_C"/>
</dbReference>
<dbReference type="EMBL" id="BDGJ01000043">
    <property type="protein sequence ID" value="GAW92044.1"/>
    <property type="molecule type" value="Genomic_DNA"/>
</dbReference>
<feature type="domain" description="Orn/Lys/Arg decarboxylases family 1 pyridoxal-P attachment site" evidence="6">
    <location>
        <begin position="223"/>
        <end position="237"/>
    </location>
</feature>
<dbReference type="InterPro" id="IPR015421">
    <property type="entry name" value="PyrdxlP-dep_Trfase_major"/>
</dbReference>
<dbReference type="Gene3D" id="3.40.640.10">
    <property type="entry name" value="Type I PLP-dependent aspartate aminotransferase-like (Major domain)"/>
    <property type="match status" value="1"/>
</dbReference>
<accession>A0A1Z5HRA3</accession>
<comment type="similarity">
    <text evidence="2">Belongs to the Orn/Lys/Arg decarboxylase class-I family.</text>
</comment>
<proteinExistence type="inferred from homology"/>
<dbReference type="PANTHER" id="PTHR43277:SF4">
    <property type="entry name" value="ARGININE DECARBOXYLASE"/>
    <property type="match status" value="1"/>
</dbReference>
<keyword evidence="3" id="KW-0210">Decarboxylase</keyword>
<evidence type="ECO:0000256" key="5">
    <source>
        <dbReference type="ARBA" id="ARBA00023239"/>
    </source>
</evidence>
<dbReference type="SUPFAM" id="SSF55904">
    <property type="entry name" value="Ornithine decarboxylase C-terminal domain"/>
    <property type="match status" value="1"/>
</dbReference>
<dbReference type="PANTHER" id="PTHR43277">
    <property type="entry name" value="ARGININE DECARBOXYLASE"/>
    <property type="match status" value="1"/>
</dbReference>
<dbReference type="InterPro" id="IPR015424">
    <property type="entry name" value="PyrdxlP-dep_Trfase"/>
</dbReference>
<reference evidence="8" key="1">
    <citation type="journal article" date="2017" name="Appl. Environ. Microbiol.">
        <title>Genomic analysis of Calderihabitans maritimus KKC1, a thermophilic hydrogenogenic carboxydotrophic bacterium isolated from marine sediment.</title>
        <authorList>
            <person name="Omae K."/>
            <person name="Yoneda Y."/>
            <person name="Fukuyama Y."/>
            <person name="Yoshida T."/>
            <person name="Sako Y."/>
        </authorList>
    </citation>
    <scope>NUCLEOTIDE SEQUENCE [LARGE SCALE GENOMIC DNA]</scope>
    <source>
        <strain evidence="8">KKC1</strain>
    </source>
</reference>
<gene>
    <name evidence="7" type="ORF">KKC1_12040</name>
</gene>
<dbReference type="InterPro" id="IPR036633">
    <property type="entry name" value="Prn/Lys/Arg_de-COase_C_sf"/>
</dbReference>
<organism evidence="7 8">
    <name type="scientific">Calderihabitans maritimus</name>
    <dbReference type="NCBI Taxonomy" id="1246530"/>
    <lineage>
        <taxon>Bacteria</taxon>
        <taxon>Bacillati</taxon>
        <taxon>Bacillota</taxon>
        <taxon>Clostridia</taxon>
        <taxon>Neomoorellales</taxon>
        <taxon>Calderihabitantaceae</taxon>
        <taxon>Calderihabitans</taxon>
    </lineage>
</organism>
<dbReference type="OrthoDB" id="9815233at2"/>
<evidence type="ECO:0000256" key="2">
    <source>
        <dbReference type="ARBA" id="ARBA00010671"/>
    </source>
</evidence>
<comment type="cofactor">
    <cofactor evidence="1">
        <name>pyridoxal 5'-phosphate</name>
        <dbReference type="ChEBI" id="CHEBI:597326"/>
    </cofactor>
</comment>
<evidence type="ECO:0000256" key="3">
    <source>
        <dbReference type="ARBA" id="ARBA00022793"/>
    </source>
</evidence>
<protein>
    <submittedName>
        <fullName evidence="7">Arginine decarboxylase</fullName>
    </submittedName>
</protein>
<dbReference type="Gene3D" id="3.90.100.10">
    <property type="entry name" value="Orn/Lys/Arg decarboxylase, C-terminal domain"/>
    <property type="match status" value="1"/>
</dbReference>
<evidence type="ECO:0000313" key="7">
    <source>
        <dbReference type="EMBL" id="GAW92044.1"/>
    </source>
</evidence>
<dbReference type="PROSITE" id="PS00703">
    <property type="entry name" value="OKR_DC_1"/>
    <property type="match status" value="1"/>
</dbReference>
<keyword evidence="5" id="KW-0456">Lyase</keyword>
<dbReference type="Pfam" id="PF01276">
    <property type="entry name" value="OKR_DC_1"/>
    <property type="match status" value="1"/>
</dbReference>
<dbReference type="CDD" id="cd00615">
    <property type="entry name" value="Orn_deC_like"/>
    <property type="match status" value="1"/>
</dbReference>
<evidence type="ECO:0000313" key="8">
    <source>
        <dbReference type="Proteomes" id="UP000197032"/>
    </source>
</evidence>
<evidence type="ECO:0000256" key="1">
    <source>
        <dbReference type="ARBA" id="ARBA00001933"/>
    </source>
</evidence>